<protein>
    <submittedName>
        <fullName evidence="1">Acetyltransferase</fullName>
    </submittedName>
</protein>
<dbReference type="EMBL" id="JAAHFQ010000428">
    <property type="protein sequence ID" value="NER29779.1"/>
    <property type="molecule type" value="Genomic_DNA"/>
</dbReference>
<organism evidence="1">
    <name type="scientific">Symploca sp. SIO1C4</name>
    <dbReference type="NCBI Taxonomy" id="2607765"/>
    <lineage>
        <taxon>Bacteria</taxon>
        <taxon>Bacillati</taxon>
        <taxon>Cyanobacteriota</taxon>
        <taxon>Cyanophyceae</taxon>
        <taxon>Coleofasciculales</taxon>
        <taxon>Coleofasciculaceae</taxon>
        <taxon>Symploca</taxon>
    </lineage>
</organism>
<name>A0A6B3N9L2_9CYAN</name>
<reference evidence="1" key="1">
    <citation type="submission" date="2019-11" db="EMBL/GenBank/DDBJ databases">
        <title>Genomic insights into an expanded diversity of filamentous marine cyanobacteria reveals the extraordinary biosynthetic potential of Moorea and Okeania.</title>
        <authorList>
            <person name="Ferreira Leao T."/>
            <person name="Wang M."/>
            <person name="Moss N."/>
            <person name="Da Silva R."/>
            <person name="Sanders J."/>
            <person name="Nurk S."/>
            <person name="Gurevich A."/>
            <person name="Humphrey G."/>
            <person name="Reher R."/>
            <person name="Zhu Q."/>
            <person name="Belda-Ferre P."/>
            <person name="Glukhov E."/>
            <person name="Rex R."/>
            <person name="Dorrestein P.C."/>
            <person name="Knight R."/>
            <person name="Pevzner P."/>
            <person name="Gerwick W.H."/>
            <person name="Gerwick L."/>
        </authorList>
    </citation>
    <scope>NUCLEOTIDE SEQUENCE</scope>
    <source>
        <strain evidence="1">SIO1C4</strain>
    </source>
</reference>
<dbReference type="AlphaFoldDB" id="A0A6B3N9L2"/>
<gene>
    <name evidence="1" type="ORF">F6J89_19715</name>
</gene>
<sequence length="80" mass="9019">MFLQHKPSGQLVEVLTPEGLYDPCRSNINGRFHSGEEMQDPEVFKKSDLMFPSGESLPRCWLDAHYRESAQGAGAYVMNS</sequence>
<keyword evidence="1" id="KW-0808">Transferase</keyword>
<evidence type="ECO:0000313" key="1">
    <source>
        <dbReference type="EMBL" id="NER29779.1"/>
    </source>
</evidence>
<proteinExistence type="predicted"/>
<dbReference type="GO" id="GO:0016740">
    <property type="term" value="F:transferase activity"/>
    <property type="evidence" value="ECO:0007669"/>
    <property type="project" value="UniProtKB-KW"/>
</dbReference>
<accession>A0A6B3N9L2</accession>
<comment type="caution">
    <text evidence="1">The sequence shown here is derived from an EMBL/GenBank/DDBJ whole genome shotgun (WGS) entry which is preliminary data.</text>
</comment>